<evidence type="ECO:0000313" key="2">
    <source>
        <dbReference type="EMBL" id="GGD24947.1"/>
    </source>
</evidence>
<gene>
    <name evidence="2" type="ORF">GCM10011358_06770</name>
</gene>
<proteinExistence type="predicted"/>
<reference evidence="3" key="1">
    <citation type="journal article" date="2019" name="Int. J. Syst. Evol. Microbiol.">
        <title>The Global Catalogue of Microorganisms (GCM) 10K type strain sequencing project: providing services to taxonomists for standard genome sequencing and annotation.</title>
        <authorList>
            <consortium name="The Broad Institute Genomics Platform"/>
            <consortium name="The Broad Institute Genome Sequencing Center for Infectious Disease"/>
            <person name="Wu L."/>
            <person name="Ma J."/>
        </authorList>
    </citation>
    <scope>NUCLEOTIDE SEQUENCE [LARGE SCALE GENOMIC DNA]</scope>
    <source>
        <strain evidence="3">CGMCC 1.12922</strain>
    </source>
</reference>
<feature type="chain" id="PRO_5045511097" evidence="1">
    <location>
        <begin position="27"/>
        <end position="356"/>
    </location>
</feature>
<evidence type="ECO:0000256" key="1">
    <source>
        <dbReference type="SAM" id="SignalP"/>
    </source>
</evidence>
<comment type="caution">
    <text evidence="2">The sequence shown here is derived from an EMBL/GenBank/DDBJ whole genome shotgun (WGS) entry which is preliminary data.</text>
</comment>
<accession>A0ABQ1QG20</accession>
<protein>
    <submittedName>
        <fullName evidence="2">Uncharacterized protein</fullName>
    </submittedName>
</protein>
<dbReference type="EMBL" id="BMGI01000001">
    <property type="protein sequence ID" value="GGD24947.1"/>
    <property type="molecule type" value="Genomic_DNA"/>
</dbReference>
<name>A0ABQ1QG20_9RHOB</name>
<organism evidence="2 3">
    <name type="scientific">Sinisalibacter lacisalsi</name>
    <dbReference type="NCBI Taxonomy" id="1526570"/>
    <lineage>
        <taxon>Bacteria</taxon>
        <taxon>Pseudomonadati</taxon>
        <taxon>Pseudomonadota</taxon>
        <taxon>Alphaproteobacteria</taxon>
        <taxon>Rhodobacterales</taxon>
        <taxon>Roseobacteraceae</taxon>
        <taxon>Sinisalibacter</taxon>
    </lineage>
</organism>
<dbReference type="Proteomes" id="UP000617355">
    <property type="component" value="Unassembled WGS sequence"/>
</dbReference>
<keyword evidence="3" id="KW-1185">Reference proteome</keyword>
<keyword evidence="1" id="KW-0732">Signal</keyword>
<evidence type="ECO:0000313" key="3">
    <source>
        <dbReference type="Proteomes" id="UP000617355"/>
    </source>
</evidence>
<feature type="signal peptide" evidence="1">
    <location>
        <begin position="1"/>
        <end position="26"/>
    </location>
</feature>
<sequence>MNKHPLMRTVAITALATGMLAGAASAQSVLERVLGEIDNATNLAPANGTFANIAENLGGTRITEVERPVTFGDLRANGFAGYDPSLILIGDPDVMDSGGDYVGQPHTLQDLIDDPELDVMFEYTAIVDGTISDDAILSSITIEVEGEMQTVYFLTDPDNGINFDSPAAGYVSRFLTDGDNSDLFSEADIESLQAEQVIELLKTAGYFGIDGSITNILDGITVPPSATDADGVTAIEWDMPTIEFGDMATTALGAVNTGDITLGVNSTVDEAKTSSTQAVSSVMEQLGGADGNGALVLNIASNMTGVNGSISNTMTEVNAKTANLSTTALGAVNTGTITSGVNAAVQGIVGTSGSTE</sequence>